<keyword evidence="2" id="KW-0560">Oxidoreductase</keyword>
<gene>
    <name evidence="4" type="ORF">FE257_010368</name>
</gene>
<protein>
    <recommendedName>
        <fullName evidence="3">Fe2OG dioxygenase domain-containing protein</fullName>
    </recommendedName>
</protein>
<evidence type="ECO:0000259" key="3">
    <source>
        <dbReference type="PROSITE" id="PS51471"/>
    </source>
</evidence>
<dbReference type="Pfam" id="PF03171">
    <property type="entry name" value="2OG-FeII_Oxy"/>
    <property type="match status" value="1"/>
</dbReference>
<keyword evidence="5" id="KW-1185">Reference proteome</keyword>
<dbReference type="PANTHER" id="PTHR47990">
    <property type="entry name" value="2-OXOGLUTARATE (2OG) AND FE(II)-DEPENDENT OXYGENASE SUPERFAMILY PROTEIN-RELATED"/>
    <property type="match status" value="1"/>
</dbReference>
<dbReference type="Gene3D" id="2.60.120.330">
    <property type="entry name" value="B-lactam Antibiotic, Isopenicillin N Synthase, Chain"/>
    <property type="match status" value="1"/>
</dbReference>
<dbReference type="InterPro" id="IPR027443">
    <property type="entry name" value="IPNS-like_sf"/>
</dbReference>
<dbReference type="Proteomes" id="UP001194746">
    <property type="component" value="Unassembled WGS sequence"/>
</dbReference>
<keyword evidence="2" id="KW-0408">Iron</keyword>
<comment type="caution">
    <text evidence="4">The sequence shown here is derived from an EMBL/GenBank/DDBJ whole genome shotgun (WGS) entry which is preliminary data.</text>
</comment>
<dbReference type="InterPro" id="IPR026992">
    <property type="entry name" value="DIOX_N"/>
</dbReference>
<accession>A0AAD4CIQ7</accession>
<dbReference type="EMBL" id="VCAU01000064">
    <property type="protein sequence ID" value="KAF9887240.1"/>
    <property type="molecule type" value="Genomic_DNA"/>
</dbReference>
<dbReference type="InterPro" id="IPR044861">
    <property type="entry name" value="IPNS-like_FE2OG_OXY"/>
</dbReference>
<dbReference type="Pfam" id="PF14226">
    <property type="entry name" value="DIOX_N"/>
    <property type="match status" value="1"/>
</dbReference>
<dbReference type="GO" id="GO:0016491">
    <property type="term" value="F:oxidoreductase activity"/>
    <property type="evidence" value="ECO:0007669"/>
    <property type="project" value="UniProtKB-KW"/>
</dbReference>
<dbReference type="PROSITE" id="PS51471">
    <property type="entry name" value="FE2OG_OXY"/>
    <property type="match status" value="1"/>
</dbReference>
<evidence type="ECO:0000313" key="4">
    <source>
        <dbReference type="EMBL" id="KAF9887240.1"/>
    </source>
</evidence>
<keyword evidence="2" id="KW-0479">Metal-binding</keyword>
<dbReference type="InterPro" id="IPR005123">
    <property type="entry name" value="Oxoglu/Fe-dep_dioxygenase_dom"/>
</dbReference>
<organism evidence="4 5">
    <name type="scientific">Aspergillus nanangensis</name>
    <dbReference type="NCBI Taxonomy" id="2582783"/>
    <lineage>
        <taxon>Eukaryota</taxon>
        <taxon>Fungi</taxon>
        <taxon>Dikarya</taxon>
        <taxon>Ascomycota</taxon>
        <taxon>Pezizomycotina</taxon>
        <taxon>Eurotiomycetes</taxon>
        <taxon>Eurotiomycetidae</taxon>
        <taxon>Eurotiales</taxon>
        <taxon>Aspergillaceae</taxon>
        <taxon>Aspergillus</taxon>
        <taxon>Aspergillus subgen. Circumdati</taxon>
    </lineage>
</organism>
<reference evidence="4" key="2">
    <citation type="submission" date="2020-02" db="EMBL/GenBank/DDBJ databases">
        <authorList>
            <person name="Gilchrist C.L.M."/>
            <person name="Chooi Y.-H."/>
        </authorList>
    </citation>
    <scope>NUCLEOTIDE SEQUENCE</scope>
    <source>
        <strain evidence="4">MST-FP2251</strain>
    </source>
</reference>
<reference evidence="4" key="1">
    <citation type="journal article" date="2019" name="Beilstein J. Org. Chem.">
        <title>Nanangenines: drimane sesquiterpenoids as the dominant metabolite cohort of a novel Australian fungus, Aspergillus nanangensis.</title>
        <authorList>
            <person name="Lacey H.J."/>
            <person name="Gilchrist C.L.M."/>
            <person name="Crombie A."/>
            <person name="Kalaitzis J.A."/>
            <person name="Vuong D."/>
            <person name="Rutledge P.J."/>
            <person name="Turner P."/>
            <person name="Pitt J.I."/>
            <person name="Lacey E."/>
            <person name="Chooi Y.H."/>
            <person name="Piggott A.M."/>
        </authorList>
    </citation>
    <scope>NUCLEOTIDE SEQUENCE</scope>
    <source>
        <strain evidence="4">MST-FP2251</strain>
    </source>
</reference>
<dbReference type="GO" id="GO:0046872">
    <property type="term" value="F:metal ion binding"/>
    <property type="evidence" value="ECO:0007669"/>
    <property type="project" value="UniProtKB-KW"/>
</dbReference>
<sequence length="343" mass="38733">MNPIKTLDYGHWVSGDDTQRKAFAKSLHDQLVELGFLKLKNYGMSDDYVDHLFNLTEEFFKLPYEDKKKIAYFHGPKLQRGWSSLGSEKSATLDSPENQSHADLHDAKEHFDCGAAEDAAYPNQWPDASAIDGFQHGIEHYFDQCQKIGLNLMEALEMGFDLPPRCLQTRFAEHASQLRLNHYPPIQAAKLKDGSTNRLWPHTDYGILTFLLQDTVGGLEIWDNVNQAGFIPVPTSPRREMIVNAGGTLERLTNDFLKAGLHRVVSPATADDEGMLPGRYSIAFFLHTSRTTSAAPLPSFISADHPSLYEDITTFEFERRRTEKTYKDEAPIANGQEQKEIAV</sequence>
<evidence type="ECO:0000313" key="5">
    <source>
        <dbReference type="Proteomes" id="UP001194746"/>
    </source>
</evidence>
<proteinExistence type="inferred from homology"/>
<dbReference type="GO" id="GO:0044283">
    <property type="term" value="P:small molecule biosynthetic process"/>
    <property type="evidence" value="ECO:0007669"/>
    <property type="project" value="UniProtKB-ARBA"/>
</dbReference>
<dbReference type="InterPro" id="IPR050231">
    <property type="entry name" value="Iron_ascorbate_oxido_reductase"/>
</dbReference>
<name>A0AAD4CIQ7_ASPNN</name>
<evidence type="ECO:0000256" key="1">
    <source>
        <dbReference type="ARBA" id="ARBA00008056"/>
    </source>
</evidence>
<comment type="similarity">
    <text evidence="1 2">Belongs to the iron/ascorbate-dependent oxidoreductase family.</text>
</comment>
<feature type="domain" description="Fe2OG dioxygenase" evidence="3">
    <location>
        <begin position="174"/>
        <end position="288"/>
    </location>
</feature>
<dbReference type="SUPFAM" id="SSF51197">
    <property type="entry name" value="Clavaminate synthase-like"/>
    <property type="match status" value="1"/>
</dbReference>
<evidence type="ECO:0000256" key="2">
    <source>
        <dbReference type="RuleBase" id="RU003682"/>
    </source>
</evidence>
<dbReference type="AlphaFoldDB" id="A0AAD4CIQ7"/>